<evidence type="ECO:0000313" key="2">
    <source>
        <dbReference type="Proteomes" id="UP000327118"/>
    </source>
</evidence>
<dbReference type="EMBL" id="ML739235">
    <property type="protein sequence ID" value="KAE8350276.1"/>
    <property type="molecule type" value="Genomic_DNA"/>
</dbReference>
<evidence type="ECO:0000313" key="1">
    <source>
        <dbReference type="EMBL" id="KAE8350276.1"/>
    </source>
</evidence>
<reference evidence="2" key="1">
    <citation type="submission" date="2019-04" db="EMBL/GenBank/DDBJ databases">
        <title>Friends and foes A comparative genomics studyof 23 Aspergillus species from section Flavi.</title>
        <authorList>
            <consortium name="DOE Joint Genome Institute"/>
            <person name="Kjaerbolling I."/>
            <person name="Vesth T."/>
            <person name="Frisvad J.C."/>
            <person name="Nybo J.L."/>
            <person name="Theobald S."/>
            <person name="Kildgaard S."/>
            <person name="Isbrandt T."/>
            <person name="Kuo A."/>
            <person name="Sato A."/>
            <person name="Lyhne E.K."/>
            <person name="Kogle M.E."/>
            <person name="Wiebenga A."/>
            <person name="Kun R.S."/>
            <person name="Lubbers R.J."/>
            <person name="Makela M.R."/>
            <person name="Barry K."/>
            <person name="Chovatia M."/>
            <person name="Clum A."/>
            <person name="Daum C."/>
            <person name="Haridas S."/>
            <person name="He G."/>
            <person name="LaButti K."/>
            <person name="Lipzen A."/>
            <person name="Mondo S."/>
            <person name="Riley R."/>
            <person name="Salamov A."/>
            <person name="Simmons B.A."/>
            <person name="Magnuson J.K."/>
            <person name="Henrissat B."/>
            <person name="Mortensen U.H."/>
            <person name="Larsen T.O."/>
            <person name="Devries R.P."/>
            <person name="Grigoriev I.V."/>
            <person name="Machida M."/>
            <person name="Baker S.E."/>
            <person name="Andersen M.R."/>
        </authorList>
    </citation>
    <scope>NUCLEOTIDE SEQUENCE [LARGE SCALE GENOMIC DNA]</scope>
    <source>
        <strain evidence="2">CBS 553.77</strain>
    </source>
</reference>
<proteinExistence type="predicted"/>
<gene>
    <name evidence="1" type="ORF">BDV28DRAFT_139410</name>
</gene>
<protein>
    <submittedName>
        <fullName evidence="1">Uncharacterized protein</fullName>
    </submittedName>
</protein>
<keyword evidence="2" id="KW-1185">Reference proteome</keyword>
<dbReference type="AlphaFoldDB" id="A0A5N6Z008"/>
<organism evidence="1 2">
    <name type="scientific">Aspergillus coremiiformis</name>
    <dbReference type="NCBI Taxonomy" id="138285"/>
    <lineage>
        <taxon>Eukaryota</taxon>
        <taxon>Fungi</taxon>
        <taxon>Dikarya</taxon>
        <taxon>Ascomycota</taxon>
        <taxon>Pezizomycotina</taxon>
        <taxon>Eurotiomycetes</taxon>
        <taxon>Eurotiomycetidae</taxon>
        <taxon>Eurotiales</taxon>
        <taxon>Aspergillaceae</taxon>
        <taxon>Aspergillus</taxon>
        <taxon>Aspergillus subgen. Circumdati</taxon>
    </lineage>
</organism>
<sequence>MVLTEKWRTADGGRQCEWTGGFLLTTSIGNRREMPGERKRGRVTWSCVIGS</sequence>
<accession>A0A5N6Z008</accession>
<dbReference type="Proteomes" id="UP000327118">
    <property type="component" value="Unassembled WGS sequence"/>
</dbReference>
<name>A0A5N6Z008_9EURO</name>